<dbReference type="WBParaSite" id="nRc.2.0.1.t20977-RA">
    <property type="protein sequence ID" value="nRc.2.0.1.t20977-RA"/>
    <property type="gene ID" value="nRc.2.0.1.g20977"/>
</dbReference>
<evidence type="ECO:0000313" key="1">
    <source>
        <dbReference type="Proteomes" id="UP000887565"/>
    </source>
</evidence>
<reference evidence="2" key="1">
    <citation type="submission" date="2022-11" db="UniProtKB">
        <authorList>
            <consortium name="WormBaseParasite"/>
        </authorList>
    </citation>
    <scope>IDENTIFICATION</scope>
</reference>
<organism evidence="1 2">
    <name type="scientific">Romanomermis culicivorax</name>
    <name type="common">Nematode worm</name>
    <dbReference type="NCBI Taxonomy" id="13658"/>
    <lineage>
        <taxon>Eukaryota</taxon>
        <taxon>Metazoa</taxon>
        <taxon>Ecdysozoa</taxon>
        <taxon>Nematoda</taxon>
        <taxon>Enoplea</taxon>
        <taxon>Dorylaimia</taxon>
        <taxon>Mermithida</taxon>
        <taxon>Mermithoidea</taxon>
        <taxon>Mermithidae</taxon>
        <taxon>Romanomermis</taxon>
    </lineage>
</organism>
<evidence type="ECO:0000313" key="2">
    <source>
        <dbReference type="WBParaSite" id="nRc.2.0.1.t20977-RA"/>
    </source>
</evidence>
<dbReference type="AlphaFoldDB" id="A0A915J3D5"/>
<accession>A0A915J3D5</accession>
<proteinExistence type="predicted"/>
<dbReference type="Proteomes" id="UP000887565">
    <property type="component" value="Unplaced"/>
</dbReference>
<sequence length="112" mass="11906">MPVDEILLDGEPSSPAVDAVCWAVEQVSRNAQPTAVIAALPSMRTTGAQMLEVIAQQQPLAAATNSRTEVAKAFGEMLRAVNNDVSIIEASLFARTTAPRSPKIGVLREIHP</sequence>
<protein>
    <submittedName>
        <fullName evidence="2">Uncharacterized protein</fullName>
    </submittedName>
</protein>
<name>A0A915J3D5_ROMCU</name>
<keyword evidence="1" id="KW-1185">Reference proteome</keyword>